<evidence type="ECO:0000313" key="2">
    <source>
        <dbReference type="EMBL" id="MDT0457264.1"/>
    </source>
</evidence>
<comment type="caution">
    <text evidence="2">The sequence shown here is derived from an EMBL/GenBank/DDBJ whole genome shotgun (WGS) entry which is preliminary data.</text>
</comment>
<gene>
    <name evidence="2" type="ORF">RM550_16200</name>
</gene>
<evidence type="ECO:0000256" key="1">
    <source>
        <dbReference type="SAM" id="MobiDB-lite"/>
    </source>
</evidence>
<dbReference type="EMBL" id="JAVRFE010000019">
    <property type="protein sequence ID" value="MDT0457264.1"/>
    <property type="molecule type" value="Genomic_DNA"/>
</dbReference>
<feature type="region of interest" description="Disordered" evidence="1">
    <location>
        <begin position="1"/>
        <end position="23"/>
    </location>
</feature>
<name>A0ABU2T8K0_9ACTN</name>
<sequence length="109" mass="11974">MSHEVPPRSSGSDRDGGTDVSWPVRAMAPGTRVTVVQDPSWAGPWQAEFRGVIDDFQPPEPVGHAMAHSGELSYWVVFDGPEYDSDGCGPYCKAQIWDRYLKPVTPLKG</sequence>
<reference evidence="2" key="1">
    <citation type="submission" date="2024-05" db="EMBL/GenBank/DDBJ databases">
        <title>30 novel species of actinomycetes from the DSMZ collection.</title>
        <authorList>
            <person name="Nouioui I."/>
        </authorList>
    </citation>
    <scope>NUCLEOTIDE SEQUENCE</scope>
    <source>
        <strain evidence="2">DSM 41527</strain>
    </source>
</reference>
<keyword evidence="3" id="KW-1185">Reference proteome</keyword>
<accession>A0ABU2T8K0</accession>
<feature type="compositionally biased region" description="Basic and acidic residues" evidence="1">
    <location>
        <begin position="1"/>
        <end position="17"/>
    </location>
</feature>
<dbReference type="RefSeq" id="WP_311624411.1">
    <property type="nucleotide sequence ID" value="NZ_JAVRFE010000019.1"/>
</dbReference>
<evidence type="ECO:0000313" key="3">
    <source>
        <dbReference type="Proteomes" id="UP001180551"/>
    </source>
</evidence>
<dbReference type="Proteomes" id="UP001180551">
    <property type="component" value="Unassembled WGS sequence"/>
</dbReference>
<organism evidence="2 3">
    <name type="scientific">Streptomyces mooreae</name>
    <dbReference type="NCBI Taxonomy" id="3075523"/>
    <lineage>
        <taxon>Bacteria</taxon>
        <taxon>Bacillati</taxon>
        <taxon>Actinomycetota</taxon>
        <taxon>Actinomycetes</taxon>
        <taxon>Kitasatosporales</taxon>
        <taxon>Streptomycetaceae</taxon>
        <taxon>Streptomyces</taxon>
    </lineage>
</organism>
<proteinExistence type="predicted"/>
<protein>
    <submittedName>
        <fullName evidence="2">Ferrous iron transport protein A</fullName>
    </submittedName>
</protein>